<name>A0A1B1CKG7_RHILE</name>
<dbReference type="Proteomes" id="UP000092691">
    <property type="component" value="Plasmid unnamed7"/>
</dbReference>
<evidence type="ECO:0000313" key="1">
    <source>
        <dbReference type="EMBL" id="ANP90248.1"/>
    </source>
</evidence>
<accession>A0A1B1CKG7</accession>
<dbReference type="AlphaFoldDB" id="A0A1B1CKG7"/>
<dbReference type="RefSeq" id="WP_065283733.1">
    <property type="nucleotide sequence ID" value="NZ_CP016288.1"/>
</dbReference>
<gene>
    <name evidence="1" type="ORF">BA011_40790</name>
</gene>
<geneLocation type="plasmid" evidence="1 2">
    <name>unnamed7</name>
</geneLocation>
<dbReference type="EMBL" id="CP016288">
    <property type="protein sequence ID" value="ANP90248.1"/>
    <property type="molecule type" value="Genomic_DNA"/>
</dbReference>
<proteinExistence type="predicted"/>
<protein>
    <submittedName>
        <fullName evidence="1">Uncharacterized protein</fullName>
    </submittedName>
</protein>
<keyword evidence="1" id="KW-0614">Plasmid</keyword>
<sequence>MLERAAILTRDTEPIDTFYLFDNPTGMHRHLSADACGALVEHNISRTRPVTDAAGIEGRPPEVSF</sequence>
<evidence type="ECO:0000313" key="2">
    <source>
        <dbReference type="Proteomes" id="UP000092691"/>
    </source>
</evidence>
<reference evidence="1 2" key="1">
    <citation type="submission" date="2016-06" db="EMBL/GenBank/DDBJ databases">
        <title>Microsymbionts genomes from the relict species Vavilovia formosa.</title>
        <authorList>
            <person name="Chirak E."/>
            <person name="Kimeklis A."/>
            <person name="Andronov E."/>
        </authorList>
    </citation>
    <scope>NUCLEOTIDE SEQUENCE [LARGE SCALE GENOMIC DNA]</scope>
    <source>
        <strain evidence="1 2">Vaf10</strain>
        <plasmid evidence="2">Plasmid unnamed7</plasmid>
    </source>
</reference>
<organism evidence="1 2">
    <name type="scientific">Rhizobium leguminosarum</name>
    <dbReference type="NCBI Taxonomy" id="384"/>
    <lineage>
        <taxon>Bacteria</taxon>
        <taxon>Pseudomonadati</taxon>
        <taxon>Pseudomonadota</taxon>
        <taxon>Alphaproteobacteria</taxon>
        <taxon>Hyphomicrobiales</taxon>
        <taxon>Rhizobiaceae</taxon>
        <taxon>Rhizobium/Agrobacterium group</taxon>
        <taxon>Rhizobium</taxon>
    </lineage>
</organism>